<dbReference type="InterPro" id="IPR003738">
    <property type="entry name" value="SRAP"/>
</dbReference>
<evidence type="ECO:0000256" key="3">
    <source>
        <dbReference type="ARBA" id="ARBA00022763"/>
    </source>
</evidence>
<dbReference type="GO" id="GO:0006508">
    <property type="term" value="P:proteolysis"/>
    <property type="evidence" value="ECO:0007669"/>
    <property type="project" value="UniProtKB-KW"/>
</dbReference>
<keyword evidence="5" id="KW-0190">Covalent protein-DNA linkage</keyword>
<dbReference type="GO" id="GO:0003697">
    <property type="term" value="F:single-stranded DNA binding"/>
    <property type="evidence" value="ECO:0007669"/>
    <property type="project" value="InterPro"/>
</dbReference>
<gene>
    <name evidence="10" type="ORF">FKY71_07245</name>
</gene>
<evidence type="ECO:0000256" key="5">
    <source>
        <dbReference type="ARBA" id="ARBA00023124"/>
    </source>
</evidence>
<evidence type="ECO:0000313" key="10">
    <source>
        <dbReference type="EMBL" id="TQE99693.1"/>
    </source>
</evidence>
<keyword evidence="4 8" id="KW-0378">Hydrolase</keyword>
<sequence length="338" mass="37929">MLPGVSRTFRPRGHTAPTRRSPFSRRSHAHHHAAGDEPTLFIHVLDARATRSERVRSVPPYIALARPRSFACCGLSATLDDAFRSGDRHDGGWVDLRFSGVVAYALLSCGIREANAMCGRFVSKTEAAIEREFNVTPRQWTYDWVKYNVAPTQKAPVVRLHEGECVGDMLRWGLVPTWAEGQPTKYSTINARVETVETAATYRNAWKREQRCVIPVLGYYEWKRVADRKQPYLIRMAGGEPFGLCGLWEASRTPDGELLESFTIVTVPANLMVAEIHEKARMPAIVTPRECAAWLEGSKDDARAMLTPFPAERMDAYPVSTRMNSPKNDDAALLERAV</sequence>
<dbReference type="Pfam" id="PF02586">
    <property type="entry name" value="SRAP"/>
    <property type="match status" value="1"/>
</dbReference>
<dbReference type="SUPFAM" id="SSF143081">
    <property type="entry name" value="BB1717-like"/>
    <property type="match status" value="1"/>
</dbReference>
<evidence type="ECO:0000256" key="6">
    <source>
        <dbReference type="ARBA" id="ARBA00023125"/>
    </source>
</evidence>
<evidence type="ECO:0000256" key="1">
    <source>
        <dbReference type="ARBA" id="ARBA00008136"/>
    </source>
</evidence>
<keyword evidence="7" id="KW-0456">Lyase</keyword>
<organism evidence="10 11">
    <name type="scientific">Spiribacter salinus</name>
    <dbReference type="NCBI Taxonomy" id="1335746"/>
    <lineage>
        <taxon>Bacteria</taxon>
        <taxon>Pseudomonadati</taxon>
        <taxon>Pseudomonadota</taxon>
        <taxon>Gammaproteobacteria</taxon>
        <taxon>Chromatiales</taxon>
        <taxon>Ectothiorhodospiraceae</taxon>
        <taxon>Spiribacter</taxon>
    </lineage>
</organism>
<evidence type="ECO:0000256" key="9">
    <source>
        <dbReference type="SAM" id="MobiDB-lite"/>
    </source>
</evidence>
<dbReference type="InterPro" id="IPR036590">
    <property type="entry name" value="SRAP-like"/>
</dbReference>
<comment type="caution">
    <text evidence="10">The sequence shown here is derived from an EMBL/GenBank/DDBJ whole genome shotgun (WGS) entry which is preliminary data.</text>
</comment>
<dbReference type="GO" id="GO:0008233">
    <property type="term" value="F:peptidase activity"/>
    <property type="evidence" value="ECO:0007669"/>
    <property type="project" value="UniProtKB-KW"/>
</dbReference>
<dbReference type="AlphaFoldDB" id="A0A540VU80"/>
<evidence type="ECO:0000256" key="4">
    <source>
        <dbReference type="ARBA" id="ARBA00022801"/>
    </source>
</evidence>
<comment type="similarity">
    <text evidence="1 8">Belongs to the SOS response-associated peptidase family.</text>
</comment>
<dbReference type="EMBL" id="VIFK01000044">
    <property type="protein sequence ID" value="TQE99693.1"/>
    <property type="molecule type" value="Genomic_DNA"/>
</dbReference>
<reference evidence="10 11" key="1">
    <citation type="submission" date="2019-06" db="EMBL/GenBank/DDBJ databases">
        <title>Metagenome assembled Genome of Spiribacter salinus SL48-SHIP from the microbial mat of Salt Lake 48 (Novosibirsk region, Russia).</title>
        <authorList>
            <person name="Shipova A."/>
            <person name="Rozanov A.S."/>
            <person name="Bryanskaya A.V."/>
            <person name="Peltek S.E."/>
        </authorList>
    </citation>
    <scope>NUCLEOTIDE SEQUENCE [LARGE SCALE GENOMIC DNA]</scope>
    <source>
        <strain evidence="10">SL48-SHIP-2</strain>
    </source>
</reference>
<protein>
    <recommendedName>
        <fullName evidence="8">Abasic site processing protein</fullName>
        <ecNumber evidence="8">3.4.-.-</ecNumber>
    </recommendedName>
</protein>
<dbReference type="Gene3D" id="3.90.1680.10">
    <property type="entry name" value="SOS response associated peptidase-like"/>
    <property type="match status" value="1"/>
</dbReference>
<evidence type="ECO:0000313" key="11">
    <source>
        <dbReference type="Proteomes" id="UP000315400"/>
    </source>
</evidence>
<keyword evidence="3" id="KW-0227">DNA damage</keyword>
<dbReference type="GO" id="GO:0106300">
    <property type="term" value="P:protein-DNA covalent cross-linking repair"/>
    <property type="evidence" value="ECO:0007669"/>
    <property type="project" value="InterPro"/>
</dbReference>
<dbReference type="PANTHER" id="PTHR13604:SF0">
    <property type="entry name" value="ABASIC SITE PROCESSING PROTEIN HMCES"/>
    <property type="match status" value="1"/>
</dbReference>
<evidence type="ECO:0000256" key="2">
    <source>
        <dbReference type="ARBA" id="ARBA00022670"/>
    </source>
</evidence>
<evidence type="ECO:0000256" key="7">
    <source>
        <dbReference type="ARBA" id="ARBA00023239"/>
    </source>
</evidence>
<proteinExistence type="inferred from homology"/>
<keyword evidence="6" id="KW-0238">DNA-binding</keyword>
<dbReference type="GO" id="GO:0016829">
    <property type="term" value="F:lyase activity"/>
    <property type="evidence" value="ECO:0007669"/>
    <property type="project" value="UniProtKB-KW"/>
</dbReference>
<evidence type="ECO:0000256" key="8">
    <source>
        <dbReference type="RuleBase" id="RU364100"/>
    </source>
</evidence>
<accession>A0A540VU80</accession>
<dbReference type="Proteomes" id="UP000315400">
    <property type="component" value="Unassembled WGS sequence"/>
</dbReference>
<dbReference type="EC" id="3.4.-.-" evidence="8"/>
<name>A0A540VU80_9GAMM</name>
<keyword evidence="2 8" id="KW-0645">Protease</keyword>
<feature type="compositionally biased region" description="Basic residues" evidence="9">
    <location>
        <begin position="22"/>
        <end position="32"/>
    </location>
</feature>
<dbReference type="PANTHER" id="PTHR13604">
    <property type="entry name" value="DC12-RELATED"/>
    <property type="match status" value="1"/>
</dbReference>
<feature type="region of interest" description="Disordered" evidence="9">
    <location>
        <begin position="1"/>
        <end position="34"/>
    </location>
</feature>